<dbReference type="InterPro" id="IPR035974">
    <property type="entry name" value="Rap/Ran-GAP_sf"/>
</dbReference>
<evidence type="ECO:0000256" key="1">
    <source>
        <dbReference type="ARBA" id="ARBA00022468"/>
    </source>
</evidence>
<dbReference type="InterPro" id="IPR027107">
    <property type="entry name" value="Tuberin/Ral-act_asu"/>
</dbReference>
<evidence type="ECO:0000256" key="2">
    <source>
        <dbReference type="SAM" id="MobiDB-lite"/>
    </source>
</evidence>
<organism evidence="4 5">
    <name type="scientific">Hyalella azteca</name>
    <name type="common">Amphipod</name>
    <dbReference type="NCBI Taxonomy" id="294128"/>
    <lineage>
        <taxon>Eukaryota</taxon>
        <taxon>Metazoa</taxon>
        <taxon>Ecdysozoa</taxon>
        <taxon>Arthropoda</taxon>
        <taxon>Crustacea</taxon>
        <taxon>Multicrustacea</taxon>
        <taxon>Malacostraca</taxon>
        <taxon>Eumalacostraca</taxon>
        <taxon>Peracarida</taxon>
        <taxon>Amphipoda</taxon>
        <taxon>Senticaudata</taxon>
        <taxon>Talitrida</taxon>
        <taxon>Talitroidea</taxon>
        <taxon>Hyalellidae</taxon>
        <taxon>Hyalella</taxon>
    </lineage>
</organism>
<dbReference type="KEGG" id="hazt:108668622"/>
<dbReference type="PROSITE" id="PS50085">
    <property type="entry name" value="RAPGAP"/>
    <property type="match status" value="1"/>
</dbReference>
<dbReference type="GO" id="GO:0005737">
    <property type="term" value="C:cytoplasm"/>
    <property type="evidence" value="ECO:0007669"/>
    <property type="project" value="TreeGrafter"/>
</dbReference>
<dbReference type="PANTHER" id="PTHR10063:SF11">
    <property type="entry name" value="RHO GTPASE-ACTIVATING PROTEIN CG5521-RELATED"/>
    <property type="match status" value="1"/>
</dbReference>
<sequence>VLDVVSTGGASGTVLSKAPAVQVADFSTAVREDAPRDSRSDTLKRAQAGLAPGVSTTVRLAARTMSQHLLNHLWHFPLGVGAQRLSSLVVESDDLPGCASEELTGDVFLSPHVQIFALNNNCLFSMVQLPALHGPGGGVAGFVTPSSEVRLIMRDLSGKFSWDASMLCAPPSDVLDSCNSSGLPSLDDSCSTQHDHGAANVTPYSGHDRAALNTAGSVTSSHELHLSRDDLMSSSLVGAPLMAPRNMTRRRPPGALPSHQDSAHDLDNLDDLLSYIGHTSPEVLEQVGGPLNEAGAPPPTLPVVLQHDAIATSLAHRSAVQDYIVRNTHTPQLQCPEEECPAPREEASPFQQCRLLFDQLGLAAWEKRKSLHTLKKNDKLLREIKNLDNQKCRETHKIAVLYVAIGQEDKMSILSNSGGSQRFEEFVGGLGWEVELSTHTGFLGGLHRNGSTGETAPYHATSLTETIFHVSTRMPSHTEQSLLLKTRHLGNDEVHIVWSEHSRDYRRGIIPTEFCDVLIVIYPLANSLHRIHISSKPDVPFFGPLFDGALVGRRELPCLVRATAVNASRAKRSRLPLYQNFYEERARALHAIIDQHSEATTFEAFISAVHCPVFPAAFPGGPARASGTSFFTRPGEGPSSHSSDPSNVFFPTESSSGLAAALLLEGGACNACGSPSGGPHHGGCSGGHQGSPHHQRPPLTRPTSYSTGEQHNLREKARSLFHSESVYNSVGVQRSGASSAHTDALPPSGGSAGAPSPRSNKKLSFKTPSRRISSGVTSSSPGPLPASVASRSSEGLTGGAPSRVPESPIPPPRKAKETLHASNNPQQLTRQPQQQSRLSGQPQLQDQQRSSAQPQQLQQKNLQQRLSVQPPQHSRSK</sequence>
<feature type="region of interest" description="Disordered" evidence="2">
    <location>
        <begin position="732"/>
        <end position="877"/>
    </location>
</feature>
<feature type="region of interest" description="Disordered" evidence="2">
    <location>
        <begin position="627"/>
        <end position="650"/>
    </location>
</feature>
<dbReference type="Pfam" id="PF02145">
    <property type="entry name" value="Rap_GAP"/>
    <property type="match status" value="1"/>
</dbReference>
<feature type="domain" description="Rap-GAP" evidence="3">
    <location>
        <begin position="384"/>
        <end position="592"/>
    </location>
</feature>
<dbReference type="GO" id="GO:0005096">
    <property type="term" value="F:GTPase activator activity"/>
    <property type="evidence" value="ECO:0007669"/>
    <property type="project" value="UniProtKB-KW"/>
</dbReference>
<feature type="region of interest" description="Disordered" evidence="2">
    <location>
        <begin position="675"/>
        <end position="713"/>
    </location>
</feature>
<feature type="compositionally biased region" description="Low complexity" evidence="2">
    <location>
        <begin position="823"/>
        <end position="867"/>
    </location>
</feature>
<feature type="compositionally biased region" description="Low complexity" evidence="2">
    <location>
        <begin position="770"/>
        <end position="781"/>
    </location>
</feature>
<keyword evidence="1" id="KW-0343">GTPase activation</keyword>
<dbReference type="GO" id="GO:0051056">
    <property type="term" value="P:regulation of small GTPase mediated signal transduction"/>
    <property type="evidence" value="ECO:0007669"/>
    <property type="project" value="InterPro"/>
</dbReference>
<proteinExistence type="predicted"/>
<dbReference type="Gene3D" id="3.40.50.11210">
    <property type="entry name" value="Rap/Ran-GAP"/>
    <property type="match status" value="1"/>
</dbReference>
<accession>A0A8B7NCN0</accession>
<dbReference type="SUPFAM" id="SSF111347">
    <property type="entry name" value="Rap/Ran-GAP"/>
    <property type="match status" value="1"/>
</dbReference>
<evidence type="ECO:0000313" key="5">
    <source>
        <dbReference type="RefSeq" id="XP_018011353.1"/>
    </source>
</evidence>
<evidence type="ECO:0000313" key="4">
    <source>
        <dbReference type="Proteomes" id="UP000694843"/>
    </source>
</evidence>
<dbReference type="Proteomes" id="UP000694843">
    <property type="component" value="Unplaced"/>
</dbReference>
<feature type="compositionally biased region" description="Low complexity" evidence="2">
    <location>
        <begin position="744"/>
        <end position="757"/>
    </location>
</feature>
<feature type="compositionally biased region" description="Gly residues" evidence="2">
    <location>
        <begin position="675"/>
        <end position="689"/>
    </location>
</feature>
<dbReference type="PANTHER" id="PTHR10063">
    <property type="entry name" value="TUBERIN"/>
    <property type="match status" value="1"/>
</dbReference>
<keyword evidence="4" id="KW-1185">Reference proteome</keyword>
<dbReference type="InterPro" id="IPR000331">
    <property type="entry name" value="Rap/Ran_GAP_dom"/>
</dbReference>
<feature type="region of interest" description="Disordered" evidence="2">
    <location>
        <begin position="244"/>
        <end position="264"/>
    </location>
</feature>
<dbReference type="GeneID" id="108668622"/>
<name>A0A8B7NCN0_HYAAZ</name>
<dbReference type="OrthoDB" id="19311at2759"/>
<feature type="compositionally biased region" description="Polar residues" evidence="2">
    <location>
        <begin position="732"/>
        <end position="741"/>
    </location>
</feature>
<feature type="compositionally biased region" description="Polar residues" evidence="2">
    <location>
        <begin position="701"/>
        <end position="710"/>
    </location>
</feature>
<dbReference type="AlphaFoldDB" id="A0A8B7NCN0"/>
<dbReference type="FunFam" id="3.40.50.11210:FF:000001">
    <property type="entry name" value="Ral GTPase-activating protein subunit alpha-1 isoform 1"/>
    <property type="match status" value="1"/>
</dbReference>
<reference evidence="5" key="1">
    <citation type="submission" date="2025-08" db="UniProtKB">
        <authorList>
            <consortium name="RefSeq"/>
        </authorList>
    </citation>
    <scope>IDENTIFICATION</scope>
    <source>
        <tissue evidence="5">Whole organism</tissue>
    </source>
</reference>
<evidence type="ECO:0000259" key="3">
    <source>
        <dbReference type="PROSITE" id="PS50085"/>
    </source>
</evidence>
<feature type="non-terminal residue" evidence="5">
    <location>
        <position position="1"/>
    </location>
</feature>
<gene>
    <name evidence="5" type="primary">LOC108668622</name>
</gene>
<dbReference type="GO" id="GO:0005634">
    <property type="term" value="C:nucleus"/>
    <property type="evidence" value="ECO:0007669"/>
    <property type="project" value="InterPro"/>
</dbReference>
<protein>
    <submittedName>
        <fullName evidence="5">Ral GTPase-activating protein subunit alpha-2</fullName>
    </submittedName>
</protein>
<dbReference type="RefSeq" id="XP_018011353.1">
    <property type="nucleotide sequence ID" value="XM_018155864.2"/>
</dbReference>